<accession>A0ACB0XRZ3</accession>
<dbReference type="EMBL" id="CAVMJV010000002">
    <property type="protein sequence ID" value="CAK5015163.1"/>
    <property type="molecule type" value="Genomic_DNA"/>
</dbReference>
<gene>
    <name evidence="1" type="ORF">MENTE1834_LOCUS2929</name>
</gene>
<dbReference type="Proteomes" id="UP001497535">
    <property type="component" value="Unassembled WGS sequence"/>
</dbReference>
<keyword evidence="2" id="KW-1185">Reference proteome</keyword>
<sequence>MLSATFTAANFRNRSLSHNSIINKNNQVNQQNILNKENDLFRLRTECCFDKQLLPSSKNTIALSSSLPSQLAKNKYMSKSWAKKEGCVKKELRGILQFNY</sequence>
<organism evidence="1 2">
    <name type="scientific">Meloidogyne enterolobii</name>
    <name type="common">Root-knot nematode worm</name>
    <name type="synonym">Meloidogyne mayaguensis</name>
    <dbReference type="NCBI Taxonomy" id="390850"/>
    <lineage>
        <taxon>Eukaryota</taxon>
        <taxon>Metazoa</taxon>
        <taxon>Ecdysozoa</taxon>
        <taxon>Nematoda</taxon>
        <taxon>Chromadorea</taxon>
        <taxon>Rhabditida</taxon>
        <taxon>Tylenchina</taxon>
        <taxon>Tylenchomorpha</taxon>
        <taxon>Tylenchoidea</taxon>
        <taxon>Meloidogynidae</taxon>
        <taxon>Meloidogyninae</taxon>
        <taxon>Meloidogyne</taxon>
    </lineage>
</organism>
<comment type="caution">
    <text evidence="1">The sequence shown here is derived from an EMBL/GenBank/DDBJ whole genome shotgun (WGS) entry which is preliminary data.</text>
</comment>
<reference evidence="1" key="1">
    <citation type="submission" date="2023-11" db="EMBL/GenBank/DDBJ databases">
        <authorList>
            <person name="Poullet M."/>
        </authorList>
    </citation>
    <scope>NUCLEOTIDE SEQUENCE</scope>
    <source>
        <strain evidence="1">E1834</strain>
    </source>
</reference>
<protein>
    <submittedName>
        <fullName evidence="1">Uncharacterized protein</fullName>
    </submittedName>
</protein>
<proteinExistence type="predicted"/>
<name>A0ACB0XRZ3_MELEN</name>
<evidence type="ECO:0000313" key="2">
    <source>
        <dbReference type="Proteomes" id="UP001497535"/>
    </source>
</evidence>
<evidence type="ECO:0000313" key="1">
    <source>
        <dbReference type="EMBL" id="CAK5015163.1"/>
    </source>
</evidence>